<evidence type="ECO:0000313" key="1">
    <source>
        <dbReference type="EMBL" id="RIE08794.1"/>
    </source>
</evidence>
<proteinExistence type="predicted"/>
<accession>A0A398DCC6</accession>
<dbReference type="Proteomes" id="UP000266489">
    <property type="component" value="Unassembled WGS sequence"/>
</dbReference>
<sequence length="624" mass="66488">MRHICRFAGLQRKGMALLLVMFVAFVSLALLTALFAAIAPRRTSVSQEARANRALAVADGTIDRLLGQINNTGLTYSALPASSTDSVESSLVSQLLVGINGGSAATASTNVRHYFYDTKTDTYYVLKNDTDPVATGTLTDLSTGVDVPGAGGLAGLDATYASDNRWFQLDTNATYWYDPNKPDTWNMRATAFNMSEPDIKRTIQAEANRGDITISPADVANGAWFTASSSTINYFSDYSITYHNTVMFGDLMDVSGGLRSDADVYMGGWAEGPVYASGTVYDYYTAGDHHGRFGVDAVNLATAMSQHLVTNNVLKANWLTNGAAALTTLSTSSKSTAYYVNTNATIVFSVVGGVGKVTINGTLLNLPVNGAIYVIGDATVSGLVRGKVTIGASDDIYIGGNITYTSLPRADMNAPSVDVNFQDELGLIANSDIIIPASTYNANKTLTINAAMLAVTGNFGLDASQLSSYSQHSVNSSPHWVLTDNGSHSAYKSDSAPCMGSDPVRGYEVQHINYDWNLTNGARPPFFPAADDSVPSHPVYGVYNGADLAMLQALTISQLTAVTALSNPPAYAVGVRYSYLAPSGTTYYYGNEFNWVYTGGYAASKNSLYRVSWKEEIAQPVGGN</sequence>
<evidence type="ECO:0000313" key="2">
    <source>
        <dbReference type="Proteomes" id="UP000266489"/>
    </source>
</evidence>
<dbReference type="OrthoDB" id="5694214at2"/>
<protein>
    <submittedName>
        <fullName evidence="1">Uncharacterized protein</fullName>
    </submittedName>
</protein>
<organism evidence="1 2">
    <name type="scientific">Candidatus Cryosericum odellii</name>
    <dbReference type="NCBI Taxonomy" id="2290917"/>
    <lineage>
        <taxon>Bacteria</taxon>
        <taxon>Pseudomonadati</taxon>
        <taxon>Caldisericota/Cryosericota group</taxon>
        <taxon>Candidatus Cryosericota</taxon>
        <taxon>Candidatus Cryosericia</taxon>
        <taxon>Candidatus Cryosericales</taxon>
        <taxon>Candidatus Cryosericaceae</taxon>
        <taxon>Candidatus Cryosericum</taxon>
    </lineage>
</organism>
<dbReference type="AlphaFoldDB" id="A0A398DCC6"/>
<dbReference type="EMBL" id="QXIU01000190">
    <property type="protein sequence ID" value="RIE08794.1"/>
    <property type="molecule type" value="Genomic_DNA"/>
</dbReference>
<gene>
    <name evidence="1" type="ORF">SMC5_07750</name>
</gene>
<dbReference type="RefSeq" id="WP_119120252.1">
    <property type="nucleotide sequence ID" value="NZ_QXIU01000190.1"/>
</dbReference>
<name>A0A398DCC6_9BACT</name>
<reference evidence="1 2" key="1">
    <citation type="submission" date="2018-09" db="EMBL/GenBank/DDBJ databases">
        <title>Discovery and Ecogenomic Context for Candidatus Cryosericales, a Global Caldiserica Order Active in Thawing Permafrost.</title>
        <authorList>
            <person name="Martinez M.A."/>
            <person name="Woodcroft B.J."/>
            <person name="Ignacio Espinoza J.C."/>
            <person name="Zayed A."/>
            <person name="Singleton C.M."/>
            <person name="Boyd J."/>
            <person name="Li Y.-F."/>
            <person name="Purvine S."/>
            <person name="Maughan H."/>
            <person name="Hodgkins S.B."/>
            <person name="Anderson D."/>
            <person name="Sederholm M."/>
            <person name="Temperton B."/>
            <person name="Saleska S.R."/>
            <person name="Tyson G.W."/>
            <person name="Rich V.I."/>
        </authorList>
    </citation>
    <scope>NUCLEOTIDE SEQUENCE [LARGE SCALE GENOMIC DNA]</scope>
    <source>
        <strain evidence="1 2">SMC5</strain>
    </source>
</reference>
<comment type="caution">
    <text evidence="1">The sequence shown here is derived from an EMBL/GenBank/DDBJ whole genome shotgun (WGS) entry which is preliminary data.</text>
</comment>